<dbReference type="Proteomes" id="UP001354971">
    <property type="component" value="Unassembled WGS sequence"/>
</dbReference>
<name>A0ABU7LPP4_9PROT</name>
<evidence type="ECO:0000313" key="1">
    <source>
        <dbReference type="EMBL" id="MEE2525579.1"/>
    </source>
</evidence>
<dbReference type="CDD" id="cd07067">
    <property type="entry name" value="HP_PGM_like"/>
    <property type="match status" value="1"/>
</dbReference>
<keyword evidence="1" id="KW-0378">Hydrolase</keyword>
<organism evidence="1 2">
    <name type="scientific">Hyphobacterium lacteum</name>
    <dbReference type="NCBI Taxonomy" id="3116575"/>
    <lineage>
        <taxon>Bacteria</taxon>
        <taxon>Pseudomonadati</taxon>
        <taxon>Pseudomonadota</taxon>
        <taxon>Alphaproteobacteria</taxon>
        <taxon>Maricaulales</taxon>
        <taxon>Maricaulaceae</taxon>
        <taxon>Hyphobacterium</taxon>
    </lineage>
</organism>
<gene>
    <name evidence="1" type="ORF">V0U79_04315</name>
</gene>
<dbReference type="EC" id="3.1.3.-" evidence="1"/>
<dbReference type="EMBL" id="JAZDRP010000002">
    <property type="protein sequence ID" value="MEE2525579.1"/>
    <property type="molecule type" value="Genomic_DNA"/>
</dbReference>
<dbReference type="Pfam" id="PF00300">
    <property type="entry name" value="His_Phos_1"/>
    <property type="match status" value="1"/>
</dbReference>
<protein>
    <submittedName>
        <fullName evidence="1">Histidine phosphatase family protein</fullName>
        <ecNumber evidence="1">3.1.3.-</ecNumber>
    </submittedName>
</protein>
<dbReference type="SUPFAM" id="SSF53254">
    <property type="entry name" value="Phosphoglycerate mutase-like"/>
    <property type="match status" value="1"/>
</dbReference>
<proteinExistence type="predicted"/>
<accession>A0ABU7LPP4</accession>
<dbReference type="InterPro" id="IPR013078">
    <property type="entry name" value="His_Pase_superF_clade-1"/>
</dbReference>
<dbReference type="InterPro" id="IPR029033">
    <property type="entry name" value="His_PPase_superfam"/>
</dbReference>
<dbReference type="GO" id="GO:0016787">
    <property type="term" value="F:hydrolase activity"/>
    <property type="evidence" value="ECO:0007669"/>
    <property type="project" value="UniProtKB-KW"/>
</dbReference>
<reference evidence="1 2" key="1">
    <citation type="submission" date="2024-01" db="EMBL/GenBank/DDBJ databases">
        <title>Hyphobacterium bacterium isolated from marine sediment.</title>
        <authorList>
            <person name="Zhao S."/>
        </authorList>
    </citation>
    <scope>NUCLEOTIDE SEQUENCE [LARGE SCALE GENOMIC DNA]</scope>
    <source>
        <strain evidence="2">HN65</strain>
    </source>
</reference>
<dbReference type="Gene3D" id="3.40.50.1240">
    <property type="entry name" value="Phosphoglycerate mutase-like"/>
    <property type="match status" value="1"/>
</dbReference>
<evidence type="ECO:0000313" key="2">
    <source>
        <dbReference type="Proteomes" id="UP001354971"/>
    </source>
</evidence>
<dbReference type="SMART" id="SM00855">
    <property type="entry name" value="PGAM"/>
    <property type="match status" value="1"/>
</dbReference>
<keyword evidence="2" id="KW-1185">Reference proteome</keyword>
<dbReference type="RefSeq" id="WP_330198240.1">
    <property type="nucleotide sequence ID" value="NZ_JAZDRP010000002.1"/>
</dbReference>
<sequence>MTLLLLARHGNTFGPGDRIVWVGAREDLPLVKSGEAQAAALGEKLREFDLAPASIVSGPLKRTRRASEIIKAITASDAPIDIDTRLTEIDYGSWGGKTDEEIDAEFGPDAIPDWREHHRRPANAGWSPDDAALEANALGVLADHQSARSPALVITSNGILRYFHAALGFDGDAKVKTGHVCAARHDGRQWRPIFWNIKPEDMPEVS</sequence>
<dbReference type="InterPro" id="IPR050275">
    <property type="entry name" value="PGM_Phosphatase"/>
</dbReference>
<dbReference type="PANTHER" id="PTHR48100:SF62">
    <property type="entry name" value="GLUCOSYL-3-PHOSPHOGLYCERATE PHOSPHATASE"/>
    <property type="match status" value="1"/>
</dbReference>
<comment type="caution">
    <text evidence="1">The sequence shown here is derived from an EMBL/GenBank/DDBJ whole genome shotgun (WGS) entry which is preliminary data.</text>
</comment>
<dbReference type="PANTHER" id="PTHR48100">
    <property type="entry name" value="BROAD-SPECIFICITY PHOSPHATASE YOR283W-RELATED"/>
    <property type="match status" value="1"/>
</dbReference>